<sequence>MLPYYFLPDIFKYLELKDQCQLRLVCKEWNVFLVPFVFSKLTARKRGEFKKYLRKYSEFVRELHVKRPNASLAGLLSACNNTTRLFINLKDISPEAALILGESFPNLSYLKLYYANSAKLSYLSPLTRKVQTLHYHLDPYVDPDEFMTYYKDFDCPLVAHLKIEEDRDLADRNFSSIIKIFPALKTLDYTGPYLKKHRTDHFVYDVENLVFKEISLSDTSSPSPALISFRDDIPLKTPLLPSDQEVTHESQFHALYSIGIYKFFELIPQITCLDAIDVPTTFIDQEEFFELLLSLKDIRSLSFDIGWHDLSYKFSKETFKAATVFLLVPEIKLPVVLEFLASCFPNLKELGIHLIELPDNHEARDSQFKHVIELWGKLIENCSNLSKIHLSNGASYRCQIKPKYPHIQVDNKYKARYYERKDIF</sequence>
<evidence type="ECO:0000313" key="2">
    <source>
        <dbReference type="Proteomes" id="UP001165960"/>
    </source>
</evidence>
<protein>
    <submittedName>
        <fullName evidence="1">Uncharacterized protein</fullName>
    </submittedName>
</protein>
<dbReference type="EMBL" id="QTSX02004272">
    <property type="protein sequence ID" value="KAJ9066949.1"/>
    <property type="molecule type" value="Genomic_DNA"/>
</dbReference>
<name>A0ACC2SX38_9FUNG</name>
<proteinExistence type="predicted"/>
<evidence type="ECO:0000313" key="1">
    <source>
        <dbReference type="EMBL" id="KAJ9066949.1"/>
    </source>
</evidence>
<reference evidence="1" key="1">
    <citation type="submission" date="2022-04" db="EMBL/GenBank/DDBJ databases">
        <title>Genome of the entomopathogenic fungus Entomophthora muscae.</title>
        <authorList>
            <person name="Elya C."/>
            <person name="Lovett B.R."/>
            <person name="Lee E."/>
            <person name="Macias A.M."/>
            <person name="Hajek A.E."/>
            <person name="De Bivort B.L."/>
            <person name="Kasson M.T."/>
            <person name="De Fine Licht H.H."/>
            <person name="Stajich J.E."/>
        </authorList>
    </citation>
    <scope>NUCLEOTIDE SEQUENCE</scope>
    <source>
        <strain evidence="1">Berkeley</strain>
    </source>
</reference>
<comment type="caution">
    <text evidence="1">The sequence shown here is derived from an EMBL/GenBank/DDBJ whole genome shotgun (WGS) entry which is preliminary data.</text>
</comment>
<keyword evidence="2" id="KW-1185">Reference proteome</keyword>
<gene>
    <name evidence="1" type="ORF">DSO57_1004711</name>
</gene>
<accession>A0ACC2SX38</accession>
<organism evidence="1 2">
    <name type="scientific">Entomophthora muscae</name>
    <dbReference type="NCBI Taxonomy" id="34485"/>
    <lineage>
        <taxon>Eukaryota</taxon>
        <taxon>Fungi</taxon>
        <taxon>Fungi incertae sedis</taxon>
        <taxon>Zoopagomycota</taxon>
        <taxon>Entomophthoromycotina</taxon>
        <taxon>Entomophthoromycetes</taxon>
        <taxon>Entomophthorales</taxon>
        <taxon>Entomophthoraceae</taxon>
        <taxon>Entomophthora</taxon>
    </lineage>
</organism>
<dbReference type="Proteomes" id="UP001165960">
    <property type="component" value="Unassembled WGS sequence"/>
</dbReference>